<proteinExistence type="predicted"/>
<dbReference type="Proteomes" id="UP000194903">
    <property type="component" value="Unassembled WGS sequence"/>
</dbReference>
<dbReference type="GO" id="GO:0003677">
    <property type="term" value="F:DNA binding"/>
    <property type="evidence" value="ECO:0007669"/>
    <property type="project" value="UniProtKB-KW"/>
</dbReference>
<keyword evidence="6" id="KW-1185">Reference proteome</keyword>
<dbReference type="Gene3D" id="1.10.10.10">
    <property type="entry name" value="Winged helix-like DNA-binding domain superfamily/Winged helix DNA-binding domain"/>
    <property type="match status" value="1"/>
</dbReference>
<accession>A0A252F1L9</accession>
<dbReference type="SMART" id="SM00347">
    <property type="entry name" value="HTH_MARR"/>
    <property type="match status" value="1"/>
</dbReference>
<protein>
    <recommendedName>
        <fullName evidence="4">HTH marR-type domain-containing protein</fullName>
    </recommendedName>
</protein>
<evidence type="ECO:0000259" key="4">
    <source>
        <dbReference type="PROSITE" id="PS50995"/>
    </source>
</evidence>
<keyword evidence="2" id="KW-0238">DNA-binding</keyword>
<dbReference type="SUPFAM" id="SSF46785">
    <property type="entry name" value="Winged helix' DNA-binding domain"/>
    <property type="match status" value="1"/>
</dbReference>
<dbReference type="InterPro" id="IPR036388">
    <property type="entry name" value="WH-like_DNA-bd_sf"/>
</dbReference>
<dbReference type="CDD" id="cd00090">
    <property type="entry name" value="HTH_ARSR"/>
    <property type="match status" value="1"/>
</dbReference>
<dbReference type="InterPro" id="IPR036390">
    <property type="entry name" value="WH_DNA-bd_sf"/>
</dbReference>
<dbReference type="GO" id="GO:0003700">
    <property type="term" value="F:DNA-binding transcription factor activity"/>
    <property type="evidence" value="ECO:0007669"/>
    <property type="project" value="InterPro"/>
</dbReference>
<feature type="domain" description="HTH marR-type" evidence="4">
    <location>
        <begin position="1"/>
        <end position="133"/>
    </location>
</feature>
<evidence type="ECO:0000256" key="1">
    <source>
        <dbReference type="ARBA" id="ARBA00023015"/>
    </source>
</evidence>
<gene>
    <name evidence="5" type="ORF">CBW42_11100</name>
</gene>
<dbReference type="InterPro" id="IPR000835">
    <property type="entry name" value="HTH_MarR-typ"/>
</dbReference>
<sequence length="143" mass="16586">MLFWENQKVIHTFYIQCTKPVCAAYGLTQMEFDILMFLHNNPQHDTASDIVKLRMLTKSHVSSALKSLENKRYITKSYQNGNRKTVHLAITEAAADILNDGKTAQMKFAQQLFRGFSNEEFEFCKALFSRMYTNARDNIHPEV</sequence>
<reference evidence="5 6" key="1">
    <citation type="submission" date="2017-05" db="EMBL/GenBank/DDBJ databases">
        <title>Butyricicoccus porcorum sp. nov. a butyrate-producing bacterium from the swine intestinal tract.</title>
        <authorList>
            <person name="Trachsel J."/>
            <person name="Humphrey S."/>
            <person name="Allen H.K."/>
        </authorList>
    </citation>
    <scope>NUCLEOTIDE SEQUENCE [LARGE SCALE GENOMIC DNA]</scope>
    <source>
        <strain evidence="5">BB10</strain>
    </source>
</reference>
<comment type="caution">
    <text evidence="5">The sequence shown here is derived from an EMBL/GenBank/DDBJ whole genome shotgun (WGS) entry which is preliminary data.</text>
</comment>
<dbReference type="PROSITE" id="PS50995">
    <property type="entry name" value="HTH_MARR_2"/>
    <property type="match status" value="1"/>
</dbReference>
<dbReference type="RefSeq" id="WP_242969859.1">
    <property type="nucleotide sequence ID" value="NZ_NHOC01000010.1"/>
</dbReference>
<keyword evidence="1" id="KW-0805">Transcription regulation</keyword>
<evidence type="ECO:0000313" key="6">
    <source>
        <dbReference type="Proteomes" id="UP000194903"/>
    </source>
</evidence>
<organism evidence="5 6">
    <name type="scientific">Butyricicoccus porcorum</name>
    <dbReference type="NCBI Taxonomy" id="1945634"/>
    <lineage>
        <taxon>Bacteria</taxon>
        <taxon>Bacillati</taxon>
        <taxon>Bacillota</taxon>
        <taxon>Clostridia</taxon>
        <taxon>Eubacteriales</taxon>
        <taxon>Butyricicoccaceae</taxon>
        <taxon>Butyricicoccus</taxon>
    </lineage>
</organism>
<dbReference type="PANTHER" id="PTHR42756">
    <property type="entry name" value="TRANSCRIPTIONAL REGULATOR, MARR"/>
    <property type="match status" value="1"/>
</dbReference>
<name>A0A252F1L9_9FIRM</name>
<evidence type="ECO:0000256" key="3">
    <source>
        <dbReference type="ARBA" id="ARBA00023163"/>
    </source>
</evidence>
<dbReference type="PANTHER" id="PTHR42756:SF1">
    <property type="entry name" value="TRANSCRIPTIONAL REPRESSOR OF EMRAB OPERON"/>
    <property type="match status" value="1"/>
</dbReference>
<evidence type="ECO:0000256" key="2">
    <source>
        <dbReference type="ARBA" id="ARBA00023125"/>
    </source>
</evidence>
<dbReference type="Pfam" id="PF12802">
    <property type="entry name" value="MarR_2"/>
    <property type="match status" value="1"/>
</dbReference>
<dbReference type="AlphaFoldDB" id="A0A252F1L9"/>
<dbReference type="EMBL" id="NHOC01000010">
    <property type="protein sequence ID" value="OUM19705.1"/>
    <property type="molecule type" value="Genomic_DNA"/>
</dbReference>
<evidence type="ECO:0000313" key="5">
    <source>
        <dbReference type="EMBL" id="OUM19705.1"/>
    </source>
</evidence>
<dbReference type="InterPro" id="IPR011991">
    <property type="entry name" value="ArsR-like_HTH"/>
</dbReference>
<keyword evidence="3" id="KW-0804">Transcription</keyword>